<protein>
    <submittedName>
        <fullName evidence="2">Uncharacterized protein</fullName>
    </submittedName>
</protein>
<name>A0A1V5ZMA8_9BACT</name>
<feature type="transmembrane region" description="Helical" evidence="1">
    <location>
        <begin position="20"/>
        <end position="40"/>
    </location>
</feature>
<proteinExistence type="predicted"/>
<keyword evidence="1" id="KW-0472">Membrane</keyword>
<dbReference type="EMBL" id="MWDB01000017">
    <property type="protein sequence ID" value="OQB41420.1"/>
    <property type="molecule type" value="Genomic_DNA"/>
</dbReference>
<dbReference type="Proteomes" id="UP000485621">
    <property type="component" value="Unassembled WGS sequence"/>
</dbReference>
<sequence>MSPYLGPLRYGDYSTILKYFAIWSAMADFGLYVIAVRQLGQIKSKEKNSIEKPELKSMYGKFV</sequence>
<comment type="caution">
    <text evidence="2">The sequence shown here is derived from an EMBL/GenBank/DDBJ whole genome shotgun (WGS) entry which is preliminary data.</text>
</comment>
<organism evidence="2">
    <name type="scientific">candidate division CPR1 bacterium ADurb.Bin160</name>
    <dbReference type="NCBI Taxonomy" id="1852826"/>
    <lineage>
        <taxon>Bacteria</taxon>
        <taxon>candidate division CPR1</taxon>
    </lineage>
</organism>
<accession>A0A1V5ZMA8</accession>
<evidence type="ECO:0000313" key="2">
    <source>
        <dbReference type="EMBL" id="OQB41420.1"/>
    </source>
</evidence>
<gene>
    <name evidence="2" type="ORF">BWY04_00838</name>
</gene>
<keyword evidence="1" id="KW-1133">Transmembrane helix</keyword>
<reference evidence="2" key="1">
    <citation type="submission" date="2017-02" db="EMBL/GenBank/DDBJ databases">
        <title>Delving into the versatile metabolic prowess of the omnipresent phylum Bacteroidetes.</title>
        <authorList>
            <person name="Nobu M.K."/>
            <person name="Mei R."/>
            <person name="Narihiro T."/>
            <person name="Kuroda K."/>
            <person name="Liu W.-T."/>
        </authorList>
    </citation>
    <scope>NUCLEOTIDE SEQUENCE</scope>
    <source>
        <strain evidence="2">ADurb.Bin160</strain>
    </source>
</reference>
<evidence type="ECO:0000256" key="1">
    <source>
        <dbReference type="SAM" id="Phobius"/>
    </source>
</evidence>
<dbReference type="AlphaFoldDB" id="A0A1V5ZMA8"/>
<keyword evidence="1" id="KW-0812">Transmembrane</keyword>